<evidence type="ECO:0000313" key="2">
    <source>
        <dbReference type="Proteomes" id="UP000447876"/>
    </source>
</evidence>
<dbReference type="AlphaFoldDB" id="A0A7X2Z5T1"/>
<dbReference type="Proteomes" id="UP000447876">
    <property type="component" value="Unassembled WGS sequence"/>
</dbReference>
<comment type="caution">
    <text evidence="1">The sequence shown here is derived from an EMBL/GenBank/DDBJ whole genome shotgun (WGS) entry which is preliminary data.</text>
</comment>
<proteinExistence type="predicted"/>
<accession>A0A7X2Z5T1</accession>
<protein>
    <submittedName>
        <fullName evidence="1">Uncharacterized protein</fullName>
    </submittedName>
</protein>
<organism evidence="1 2">
    <name type="scientific">Paenibacillus woosongensis</name>
    <dbReference type="NCBI Taxonomy" id="307580"/>
    <lineage>
        <taxon>Bacteria</taxon>
        <taxon>Bacillati</taxon>
        <taxon>Bacillota</taxon>
        <taxon>Bacilli</taxon>
        <taxon>Bacillales</taxon>
        <taxon>Paenibacillaceae</taxon>
        <taxon>Paenibacillus</taxon>
    </lineage>
</organism>
<dbReference type="OrthoDB" id="2652925at2"/>
<reference evidence="1 2" key="1">
    <citation type="submission" date="2019-11" db="EMBL/GenBank/DDBJ databases">
        <title>Draft genome sequences of five Paenibacillus species of dairy origin.</title>
        <authorList>
            <person name="Olajide A.M."/>
            <person name="Chen S."/>
            <person name="Lapointe G."/>
        </authorList>
    </citation>
    <scope>NUCLEOTIDE SEQUENCE [LARGE SCALE GENOMIC DNA]</scope>
    <source>
        <strain evidence="1 2">12CR55</strain>
    </source>
</reference>
<name>A0A7X2Z5T1_9BACL</name>
<dbReference type="RefSeq" id="WP_155613404.1">
    <property type="nucleotide sequence ID" value="NZ_WNZW01000019.1"/>
</dbReference>
<sequence length="101" mass="11795">MFGKIQFEPGGIVYDDMQIDPNKSLESQVDNLKEDLFQVNYADKFIVDVGWFPSLSKDGHFRVVAIEDFDWESPVFQKTCRTLIELREYVEEAVSIVKMRL</sequence>
<gene>
    <name evidence="1" type="ORF">GNP95_24210</name>
</gene>
<dbReference type="EMBL" id="WNZW01000019">
    <property type="protein sequence ID" value="MUG48052.1"/>
    <property type="molecule type" value="Genomic_DNA"/>
</dbReference>
<evidence type="ECO:0000313" key="1">
    <source>
        <dbReference type="EMBL" id="MUG48052.1"/>
    </source>
</evidence>